<proteinExistence type="predicted"/>
<feature type="signal peptide" evidence="1">
    <location>
        <begin position="1"/>
        <end position="19"/>
    </location>
</feature>
<gene>
    <name evidence="2" type="ORF">HYALB_00006547</name>
</gene>
<keyword evidence="1" id="KW-0732">Signal</keyword>
<evidence type="ECO:0000313" key="2">
    <source>
        <dbReference type="EMBL" id="CAG8981675.1"/>
    </source>
</evidence>
<name>A0A9N9Q6I1_9HELO</name>
<keyword evidence="3" id="KW-1185">Reference proteome</keyword>
<dbReference type="EMBL" id="CAJVRM010000507">
    <property type="protein sequence ID" value="CAG8981675.1"/>
    <property type="molecule type" value="Genomic_DNA"/>
</dbReference>
<sequence length="108" mass="11805">MRVAQVIVLVTAAFVGVNAACQSNPNEQCWKHPEAKDFPVSFKCDREGEDRASLTVLRLVRLGSQEQTNNGLPCAAKITALDNPLVNNATQELGRGKHLPDTHYLGYS</sequence>
<comment type="caution">
    <text evidence="2">The sequence shown here is derived from an EMBL/GenBank/DDBJ whole genome shotgun (WGS) entry which is preliminary data.</text>
</comment>
<evidence type="ECO:0000313" key="3">
    <source>
        <dbReference type="Proteomes" id="UP000701801"/>
    </source>
</evidence>
<dbReference type="AlphaFoldDB" id="A0A9N9Q6I1"/>
<evidence type="ECO:0008006" key="4">
    <source>
        <dbReference type="Google" id="ProtNLM"/>
    </source>
</evidence>
<protein>
    <recommendedName>
        <fullName evidence="4">Secreted protein</fullName>
    </recommendedName>
</protein>
<reference evidence="2" key="1">
    <citation type="submission" date="2021-07" db="EMBL/GenBank/DDBJ databases">
        <authorList>
            <person name="Durling M."/>
        </authorList>
    </citation>
    <scope>NUCLEOTIDE SEQUENCE</scope>
</reference>
<accession>A0A9N9Q6I1</accession>
<evidence type="ECO:0000256" key="1">
    <source>
        <dbReference type="SAM" id="SignalP"/>
    </source>
</evidence>
<feature type="chain" id="PRO_5040128600" description="Secreted protein" evidence="1">
    <location>
        <begin position="20"/>
        <end position="108"/>
    </location>
</feature>
<organism evidence="2 3">
    <name type="scientific">Hymenoscyphus albidus</name>
    <dbReference type="NCBI Taxonomy" id="595503"/>
    <lineage>
        <taxon>Eukaryota</taxon>
        <taxon>Fungi</taxon>
        <taxon>Dikarya</taxon>
        <taxon>Ascomycota</taxon>
        <taxon>Pezizomycotina</taxon>
        <taxon>Leotiomycetes</taxon>
        <taxon>Helotiales</taxon>
        <taxon>Helotiaceae</taxon>
        <taxon>Hymenoscyphus</taxon>
    </lineage>
</organism>
<dbReference type="Proteomes" id="UP000701801">
    <property type="component" value="Unassembled WGS sequence"/>
</dbReference>